<evidence type="ECO:0000313" key="7">
    <source>
        <dbReference type="EMBL" id="EGO64411.1"/>
    </source>
</evidence>
<accession>F7NHN6</accession>
<organism evidence="7 8">
    <name type="scientific">Acetonema longum DSM 6540</name>
    <dbReference type="NCBI Taxonomy" id="1009370"/>
    <lineage>
        <taxon>Bacteria</taxon>
        <taxon>Bacillati</taxon>
        <taxon>Bacillota</taxon>
        <taxon>Negativicutes</taxon>
        <taxon>Acetonemataceae</taxon>
        <taxon>Acetonema</taxon>
    </lineage>
</organism>
<feature type="site" description="Important for substrate specificity" evidence="6">
    <location>
        <position position="152"/>
    </location>
</feature>
<keyword evidence="4 6" id="KW-0378">Hydrolase</keyword>
<keyword evidence="3 6" id="KW-0963">Cytoplasm</keyword>
<dbReference type="PANTHER" id="PTHR43213">
    <property type="entry name" value="BIFUNCTIONAL DTTP/UTP PYROPHOSPHATASE/METHYLTRANSFERASE PROTEIN-RELATED"/>
    <property type="match status" value="1"/>
</dbReference>
<comment type="caution">
    <text evidence="7">The sequence shown here is derived from an EMBL/GenBank/DDBJ whole genome shotgun (WGS) entry which is preliminary data.</text>
</comment>
<reference evidence="7 8" key="1">
    <citation type="journal article" date="2011" name="EMBO J.">
        <title>Structural diversity of bacterial flagellar motors.</title>
        <authorList>
            <person name="Chen S."/>
            <person name="Beeby M."/>
            <person name="Murphy G.E."/>
            <person name="Leadbetter J.R."/>
            <person name="Hendrixson D.R."/>
            <person name="Briegel A."/>
            <person name="Li Z."/>
            <person name="Shi J."/>
            <person name="Tocheva E.I."/>
            <person name="Muller A."/>
            <person name="Dobro M.J."/>
            <person name="Jensen G.J."/>
        </authorList>
    </citation>
    <scope>NUCLEOTIDE SEQUENCE [LARGE SCALE GENOMIC DNA]</scope>
    <source>
        <strain evidence="7 8">DSM 6540</strain>
    </source>
</reference>
<evidence type="ECO:0000256" key="6">
    <source>
        <dbReference type="HAMAP-Rule" id="MF_00528"/>
    </source>
</evidence>
<dbReference type="SUPFAM" id="SSF52972">
    <property type="entry name" value="ITPase-like"/>
    <property type="match status" value="1"/>
</dbReference>
<feature type="site" description="Important for substrate specificity" evidence="6">
    <location>
        <position position="70"/>
    </location>
</feature>
<keyword evidence="8" id="KW-1185">Reference proteome</keyword>
<evidence type="ECO:0000256" key="4">
    <source>
        <dbReference type="ARBA" id="ARBA00022801"/>
    </source>
</evidence>
<feature type="site" description="Important for substrate specificity" evidence="6">
    <location>
        <position position="11"/>
    </location>
</feature>
<dbReference type="STRING" id="1009370.ALO_07918"/>
<dbReference type="InterPro" id="IPR003697">
    <property type="entry name" value="Maf-like"/>
</dbReference>
<dbReference type="RefSeq" id="WP_004094479.1">
    <property type="nucleotide sequence ID" value="NZ_AFGF01000056.1"/>
</dbReference>
<dbReference type="EMBL" id="AFGF01000056">
    <property type="protein sequence ID" value="EGO64411.1"/>
    <property type="molecule type" value="Genomic_DNA"/>
</dbReference>
<comment type="similarity">
    <text evidence="6">Belongs to the Maf family. YhdE subfamily.</text>
</comment>
<evidence type="ECO:0000256" key="1">
    <source>
        <dbReference type="ARBA" id="ARBA00001968"/>
    </source>
</evidence>
<proteinExistence type="inferred from homology"/>
<dbReference type="NCBIfam" id="TIGR00172">
    <property type="entry name" value="maf"/>
    <property type="match status" value="1"/>
</dbReference>
<dbReference type="Proteomes" id="UP000003240">
    <property type="component" value="Unassembled WGS sequence"/>
</dbReference>
<dbReference type="FunFam" id="3.90.950.10:FF:000005">
    <property type="entry name" value="7-methyl-GTP pyrophosphatase"/>
    <property type="match status" value="1"/>
</dbReference>
<gene>
    <name evidence="7" type="ORF">ALO_07918</name>
</gene>
<comment type="subcellular location">
    <subcellularLocation>
        <location evidence="2 6">Cytoplasm</location>
    </subcellularLocation>
</comment>
<protein>
    <recommendedName>
        <fullName evidence="6">dTTP/UTP pyrophosphatase</fullName>
        <shortName evidence="6">dTTPase/UTPase</shortName>
        <ecNumber evidence="6">3.6.1.9</ecNumber>
    </recommendedName>
    <alternativeName>
        <fullName evidence="6">Nucleoside triphosphate pyrophosphatase</fullName>
    </alternativeName>
    <alternativeName>
        <fullName evidence="6">Nucleotide pyrophosphatase</fullName>
        <shortName evidence="6">Nucleotide PPase</shortName>
    </alternativeName>
</protein>
<evidence type="ECO:0000256" key="3">
    <source>
        <dbReference type="ARBA" id="ARBA00022490"/>
    </source>
</evidence>
<dbReference type="PANTHER" id="PTHR43213:SF5">
    <property type="entry name" value="BIFUNCTIONAL DTTP_UTP PYROPHOSPHATASE_METHYLTRANSFERASE PROTEIN-RELATED"/>
    <property type="match status" value="1"/>
</dbReference>
<comment type="cofactor">
    <cofactor evidence="1 6">
        <name>a divalent metal cation</name>
        <dbReference type="ChEBI" id="CHEBI:60240"/>
    </cofactor>
</comment>
<dbReference type="GO" id="GO:0036218">
    <property type="term" value="F:dTTP diphosphatase activity"/>
    <property type="evidence" value="ECO:0007669"/>
    <property type="project" value="RHEA"/>
</dbReference>
<comment type="catalytic activity">
    <reaction evidence="6">
        <text>dTTP + H2O = dTMP + diphosphate + H(+)</text>
        <dbReference type="Rhea" id="RHEA:28534"/>
        <dbReference type="ChEBI" id="CHEBI:15377"/>
        <dbReference type="ChEBI" id="CHEBI:15378"/>
        <dbReference type="ChEBI" id="CHEBI:33019"/>
        <dbReference type="ChEBI" id="CHEBI:37568"/>
        <dbReference type="ChEBI" id="CHEBI:63528"/>
        <dbReference type="EC" id="3.6.1.9"/>
    </reaction>
</comment>
<dbReference type="EC" id="3.6.1.9" evidence="6"/>
<dbReference type="Gene3D" id="3.90.950.10">
    <property type="match status" value="1"/>
</dbReference>
<dbReference type="GO" id="GO:0005737">
    <property type="term" value="C:cytoplasm"/>
    <property type="evidence" value="ECO:0007669"/>
    <property type="project" value="UniProtKB-SubCell"/>
</dbReference>
<dbReference type="Pfam" id="PF02545">
    <property type="entry name" value="Maf"/>
    <property type="match status" value="1"/>
</dbReference>
<evidence type="ECO:0000256" key="2">
    <source>
        <dbReference type="ARBA" id="ARBA00004496"/>
    </source>
</evidence>
<dbReference type="GO" id="GO:0009117">
    <property type="term" value="P:nucleotide metabolic process"/>
    <property type="evidence" value="ECO:0007669"/>
    <property type="project" value="UniProtKB-KW"/>
</dbReference>
<dbReference type="CDD" id="cd00555">
    <property type="entry name" value="Maf"/>
    <property type="match status" value="1"/>
</dbReference>
<sequence>MAIILASSSPRRRQLLEQVGLSFTVVTSEVEEKNCQGSSPAQTATLLAEKKALAVAAKAEADDIVIGADTIVVVDNQVFGKPDHPSQAREMLHILSGRCHQVMTGIAVVKGKSVWSDVQVTQVIFRNLKPDEIERYIASGEPADKAGGYAIQGLGVLLVEKIEGCYTNVVGLPLVTLSRLLIKAGVRML</sequence>
<dbReference type="eggNOG" id="COG0424">
    <property type="taxonomic scope" value="Bacteria"/>
</dbReference>
<dbReference type="HAMAP" id="MF_00528">
    <property type="entry name" value="Maf"/>
    <property type="match status" value="1"/>
</dbReference>
<dbReference type="GO" id="GO:0036221">
    <property type="term" value="F:UTP diphosphatase activity"/>
    <property type="evidence" value="ECO:0007669"/>
    <property type="project" value="RHEA"/>
</dbReference>
<dbReference type="InterPro" id="IPR029001">
    <property type="entry name" value="ITPase-like_fam"/>
</dbReference>
<dbReference type="OrthoDB" id="9807767at2"/>
<name>F7NHN6_9FIRM</name>
<dbReference type="AlphaFoldDB" id="F7NHN6"/>
<evidence type="ECO:0000256" key="5">
    <source>
        <dbReference type="ARBA" id="ARBA00023080"/>
    </source>
</evidence>
<comment type="caution">
    <text evidence="6">Lacks conserved residue(s) required for the propagation of feature annotation.</text>
</comment>
<dbReference type="PIRSF" id="PIRSF006305">
    <property type="entry name" value="Maf"/>
    <property type="match status" value="1"/>
</dbReference>
<comment type="function">
    <text evidence="6">Nucleoside triphosphate pyrophosphatase that hydrolyzes dTTP and UTP. May have a dual role in cell division arrest and in preventing the incorporation of modified nucleotides into cellular nucleic acids.</text>
</comment>
<keyword evidence="5 6" id="KW-0546">Nucleotide metabolism</keyword>
<comment type="catalytic activity">
    <reaction evidence="6">
        <text>UTP + H2O = UMP + diphosphate + H(+)</text>
        <dbReference type="Rhea" id="RHEA:29395"/>
        <dbReference type="ChEBI" id="CHEBI:15377"/>
        <dbReference type="ChEBI" id="CHEBI:15378"/>
        <dbReference type="ChEBI" id="CHEBI:33019"/>
        <dbReference type="ChEBI" id="CHEBI:46398"/>
        <dbReference type="ChEBI" id="CHEBI:57865"/>
        <dbReference type="EC" id="3.6.1.9"/>
    </reaction>
</comment>
<evidence type="ECO:0000313" key="8">
    <source>
        <dbReference type="Proteomes" id="UP000003240"/>
    </source>
</evidence>
<feature type="active site" description="Proton acceptor" evidence="6">
    <location>
        <position position="69"/>
    </location>
</feature>